<keyword evidence="3 6" id="KW-0808">Transferase</keyword>
<comment type="caution">
    <text evidence="7">The sequence shown here is derived from an EMBL/GenBank/DDBJ whole genome shotgun (WGS) entry which is preliminary data.</text>
</comment>
<evidence type="ECO:0000256" key="6">
    <source>
        <dbReference type="RuleBase" id="RU004466"/>
    </source>
</evidence>
<dbReference type="GO" id="GO:0046872">
    <property type="term" value="F:metal ion binding"/>
    <property type="evidence" value="ECO:0007669"/>
    <property type="project" value="UniProtKB-KW"/>
</dbReference>
<dbReference type="GO" id="GO:0008299">
    <property type="term" value="P:isoprenoid biosynthetic process"/>
    <property type="evidence" value="ECO:0007669"/>
    <property type="project" value="InterPro"/>
</dbReference>
<name>A0A0G1UBF7_9BACT</name>
<dbReference type="SUPFAM" id="SSF48576">
    <property type="entry name" value="Terpenoid synthases"/>
    <property type="match status" value="1"/>
</dbReference>
<comment type="cofactor">
    <cofactor evidence="1">
        <name>Mg(2+)</name>
        <dbReference type="ChEBI" id="CHEBI:18420"/>
    </cofactor>
</comment>
<dbReference type="InterPro" id="IPR008949">
    <property type="entry name" value="Isoprenoid_synthase_dom_sf"/>
</dbReference>
<dbReference type="GO" id="GO:0004659">
    <property type="term" value="F:prenyltransferase activity"/>
    <property type="evidence" value="ECO:0007669"/>
    <property type="project" value="InterPro"/>
</dbReference>
<organism evidence="7 8">
    <name type="scientific">Candidatus Amesbacteria bacterium GW2011_GWA2_47_11</name>
    <dbReference type="NCBI Taxonomy" id="1618357"/>
    <lineage>
        <taxon>Bacteria</taxon>
        <taxon>Candidatus Amesiibacteriota</taxon>
    </lineage>
</organism>
<sequence>MSELPSPRDVFGYFGYWQGRVDPVIKQYLGSEKGKKYAATQYGAEVLGEVVDLTLRGGKRQRVAFVAATFGLLRGDFDDLSVKAIADAAAAVELLQTQLLIHDDVIDRAPTRRKGVTIHEKFKQQAIAKQYNFDNQRYGDSVGLLAGDLAAYFACYPVLASEAILVDKRVRILDILLRSGIDTFYGQLLDLLRDARGYTTEEEILELAFVKAGRSSGEAPMHIGAVLAGGDNEQTLSKLSAYAVPVSVAAQLQDDILGVFGDEEKLGKSVLSDLAQGKQTLLVLHSLEVGSRAQVQVLKRLVGKKDIARDEAAVVMEIMEDTGALQYVMDKARHYASEGQKVVDQEWDKSWREEERVFFWAVAEAAVNREY</sequence>
<accession>A0A0G1UBF7</accession>
<dbReference type="Gene3D" id="1.10.600.10">
    <property type="entry name" value="Farnesyl Diphosphate Synthase"/>
    <property type="match status" value="1"/>
</dbReference>
<dbReference type="Proteomes" id="UP000034607">
    <property type="component" value="Unassembled WGS sequence"/>
</dbReference>
<protein>
    <submittedName>
        <fullName evidence="7">Polyprenyl synthetase superfamily</fullName>
    </submittedName>
</protein>
<evidence type="ECO:0000256" key="1">
    <source>
        <dbReference type="ARBA" id="ARBA00001946"/>
    </source>
</evidence>
<reference evidence="7 8" key="1">
    <citation type="journal article" date="2015" name="Nature">
        <title>rRNA introns, odd ribosomes, and small enigmatic genomes across a large radiation of phyla.</title>
        <authorList>
            <person name="Brown C.T."/>
            <person name="Hug L.A."/>
            <person name="Thomas B.C."/>
            <person name="Sharon I."/>
            <person name="Castelle C.J."/>
            <person name="Singh A."/>
            <person name="Wilkins M.J."/>
            <person name="Williams K.H."/>
            <person name="Banfield J.F."/>
        </authorList>
    </citation>
    <scope>NUCLEOTIDE SEQUENCE [LARGE SCALE GENOMIC DNA]</scope>
</reference>
<keyword evidence="4" id="KW-0479">Metal-binding</keyword>
<evidence type="ECO:0000256" key="5">
    <source>
        <dbReference type="ARBA" id="ARBA00022842"/>
    </source>
</evidence>
<dbReference type="EMBL" id="LCNM01000028">
    <property type="protein sequence ID" value="KKU55010.1"/>
    <property type="molecule type" value="Genomic_DNA"/>
</dbReference>
<dbReference type="InterPro" id="IPR000092">
    <property type="entry name" value="Polyprenyl_synt"/>
</dbReference>
<dbReference type="PANTHER" id="PTHR12001">
    <property type="entry name" value="GERANYLGERANYL PYROPHOSPHATE SYNTHASE"/>
    <property type="match status" value="1"/>
</dbReference>
<keyword evidence="5" id="KW-0460">Magnesium</keyword>
<dbReference type="Pfam" id="PF00348">
    <property type="entry name" value="polyprenyl_synt"/>
    <property type="match status" value="1"/>
</dbReference>
<proteinExistence type="inferred from homology"/>
<dbReference type="PANTHER" id="PTHR12001:SF85">
    <property type="entry name" value="SHORT CHAIN ISOPRENYL DIPHOSPHATE SYNTHASE"/>
    <property type="match status" value="1"/>
</dbReference>
<evidence type="ECO:0000256" key="3">
    <source>
        <dbReference type="ARBA" id="ARBA00022679"/>
    </source>
</evidence>
<dbReference type="SFLD" id="SFLDS00005">
    <property type="entry name" value="Isoprenoid_Synthase_Type_I"/>
    <property type="match status" value="1"/>
</dbReference>
<comment type="similarity">
    <text evidence="2 6">Belongs to the FPP/GGPP synthase family.</text>
</comment>
<evidence type="ECO:0000256" key="4">
    <source>
        <dbReference type="ARBA" id="ARBA00022723"/>
    </source>
</evidence>
<evidence type="ECO:0000313" key="8">
    <source>
        <dbReference type="Proteomes" id="UP000034607"/>
    </source>
</evidence>
<dbReference type="AlphaFoldDB" id="A0A0G1UBF7"/>
<gene>
    <name evidence="7" type="ORF">UX78_C0028G0005</name>
</gene>
<evidence type="ECO:0000256" key="2">
    <source>
        <dbReference type="ARBA" id="ARBA00006706"/>
    </source>
</evidence>
<evidence type="ECO:0000313" key="7">
    <source>
        <dbReference type="EMBL" id="KKU55010.1"/>
    </source>
</evidence>